<dbReference type="HOGENOM" id="CLU_526303_0_0_1"/>
<dbReference type="OMA" id="WNDIAMA"/>
<dbReference type="Proteomes" id="UP000001449">
    <property type="component" value="Chromosome 6"/>
</dbReference>
<proteinExistence type="predicted"/>
<reference evidence="2 3" key="2">
    <citation type="journal article" date="2008" name="Nature">
        <title>The Phaeodactylum genome reveals the evolutionary history of diatom genomes.</title>
        <authorList>
            <person name="Bowler C."/>
            <person name="Allen A.E."/>
            <person name="Badger J.H."/>
            <person name="Grimwood J."/>
            <person name="Jabbari K."/>
            <person name="Kuo A."/>
            <person name="Maheswari U."/>
            <person name="Martens C."/>
            <person name="Maumus F."/>
            <person name="Otillar R.P."/>
            <person name="Rayko E."/>
            <person name="Salamov A."/>
            <person name="Vandepoele K."/>
            <person name="Beszteri B."/>
            <person name="Gruber A."/>
            <person name="Heijde M."/>
            <person name="Katinka M."/>
            <person name="Mock T."/>
            <person name="Valentin K."/>
            <person name="Verret F."/>
            <person name="Berges J.A."/>
            <person name="Brownlee C."/>
            <person name="Cadoret J.P."/>
            <person name="Chiovitti A."/>
            <person name="Choi C.J."/>
            <person name="Coesel S."/>
            <person name="De Martino A."/>
            <person name="Detter J.C."/>
            <person name="Durkin C."/>
            <person name="Falciatore A."/>
            <person name="Fournet J."/>
            <person name="Haruta M."/>
            <person name="Huysman M.J."/>
            <person name="Jenkins B.D."/>
            <person name="Jiroutova K."/>
            <person name="Jorgensen R.E."/>
            <person name="Joubert Y."/>
            <person name="Kaplan A."/>
            <person name="Kroger N."/>
            <person name="Kroth P.G."/>
            <person name="La Roche J."/>
            <person name="Lindquist E."/>
            <person name="Lommer M."/>
            <person name="Martin-Jezequel V."/>
            <person name="Lopez P.J."/>
            <person name="Lucas S."/>
            <person name="Mangogna M."/>
            <person name="McGinnis K."/>
            <person name="Medlin L.K."/>
            <person name="Montsant A."/>
            <person name="Oudot-Le Secq M.P."/>
            <person name="Napoli C."/>
            <person name="Obornik M."/>
            <person name="Parker M.S."/>
            <person name="Petit J.L."/>
            <person name="Porcel B.M."/>
            <person name="Poulsen N."/>
            <person name="Robison M."/>
            <person name="Rychlewski L."/>
            <person name="Rynearson T.A."/>
            <person name="Schmutz J."/>
            <person name="Shapiro H."/>
            <person name="Siaut M."/>
            <person name="Stanley M."/>
            <person name="Sussman M.R."/>
            <person name="Taylor A.R."/>
            <person name="Vardi A."/>
            <person name="von Dassow P."/>
            <person name="Vyverman W."/>
            <person name="Willis A."/>
            <person name="Wyrwicz L.S."/>
            <person name="Rokhsar D.S."/>
            <person name="Weissenbach J."/>
            <person name="Armbrust E.V."/>
            <person name="Green B.R."/>
            <person name="Van de Peer Y."/>
            <person name="Grigoriev I.V."/>
        </authorList>
    </citation>
    <scope>NUCLEOTIDE SEQUENCE [LARGE SCALE GENOMIC DNA]</scope>
    <source>
        <strain evidence="2 3">CCMP1335</strain>
    </source>
</reference>
<dbReference type="EMBL" id="CM000643">
    <property type="protein sequence ID" value="EED91752.1"/>
    <property type="molecule type" value="Genomic_DNA"/>
</dbReference>
<dbReference type="GeneID" id="7446345"/>
<reference evidence="2 3" key="1">
    <citation type="journal article" date="2004" name="Science">
        <title>The genome of the diatom Thalassiosira pseudonana: ecology, evolution, and metabolism.</title>
        <authorList>
            <person name="Armbrust E.V."/>
            <person name="Berges J.A."/>
            <person name="Bowler C."/>
            <person name="Green B.R."/>
            <person name="Martinez D."/>
            <person name="Putnam N.H."/>
            <person name="Zhou S."/>
            <person name="Allen A.E."/>
            <person name="Apt K.E."/>
            <person name="Bechner M."/>
            <person name="Brzezinski M.A."/>
            <person name="Chaal B.K."/>
            <person name="Chiovitti A."/>
            <person name="Davis A.K."/>
            <person name="Demarest M.S."/>
            <person name="Detter J.C."/>
            <person name="Glavina T."/>
            <person name="Goodstein D."/>
            <person name="Hadi M.Z."/>
            <person name="Hellsten U."/>
            <person name="Hildebrand M."/>
            <person name="Jenkins B.D."/>
            <person name="Jurka J."/>
            <person name="Kapitonov V.V."/>
            <person name="Kroger N."/>
            <person name="Lau W.W."/>
            <person name="Lane T.W."/>
            <person name="Larimer F.W."/>
            <person name="Lippmeier J.C."/>
            <person name="Lucas S."/>
            <person name="Medina M."/>
            <person name="Montsant A."/>
            <person name="Obornik M."/>
            <person name="Parker M.S."/>
            <person name="Palenik B."/>
            <person name="Pazour G.J."/>
            <person name="Richardson P.M."/>
            <person name="Rynearson T.A."/>
            <person name="Saito M.A."/>
            <person name="Schwartz D.C."/>
            <person name="Thamatrakoln K."/>
            <person name="Valentin K."/>
            <person name="Vardi A."/>
            <person name="Wilkerson F.P."/>
            <person name="Rokhsar D.S."/>
        </authorList>
    </citation>
    <scope>NUCLEOTIDE SEQUENCE [LARGE SCALE GENOMIC DNA]</scope>
    <source>
        <strain evidence="2 3">CCMP1335</strain>
    </source>
</reference>
<dbReference type="AlphaFoldDB" id="B8C4M6"/>
<accession>B8C4M6</accession>
<gene>
    <name evidence="2" type="ORF">THAPSDRAFT_23303</name>
</gene>
<feature type="region of interest" description="Disordered" evidence="1">
    <location>
        <begin position="252"/>
        <end position="304"/>
    </location>
</feature>
<organism evidence="2 3">
    <name type="scientific">Thalassiosira pseudonana</name>
    <name type="common">Marine diatom</name>
    <name type="synonym">Cyclotella nana</name>
    <dbReference type="NCBI Taxonomy" id="35128"/>
    <lineage>
        <taxon>Eukaryota</taxon>
        <taxon>Sar</taxon>
        <taxon>Stramenopiles</taxon>
        <taxon>Ochrophyta</taxon>
        <taxon>Bacillariophyta</taxon>
        <taxon>Coscinodiscophyceae</taxon>
        <taxon>Thalassiosirophycidae</taxon>
        <taxon>Thalassiosirales</taxon>
        <taxon>Thalassiosiraceae</taxon>
        <taxon>Thalassiosira</taxon>
    </lineage>
</organism>
<dbReference type="RefSeq" id="XP_002291645.1">
    <property type="nucleotide sequence ID" value="XM_002291609.1"/>
</dbReference>
<feature type="compositionally biased region" description="Basic residues" evidence="1">
    <location>
        <begin position="273"/>
        <end position="288"/>
    </location>
</feature>
<evidence type="ECO:0008006" key="4">
    <source>
        <dbReference type="Google" id="ProtNLM"/>
    </source>
</evidence>
<dbReference type="InParanoid" id="B8C4M6"/>
<feature type="compositionally biased region" description="Basic and acidic residues" evidence="1">
    <location>
        <begin position="292"/>
        <end position="304"/>
    </location>
</feature>
<evidence type="ECO:0000313" key="3">
    <source>
        <dbReference type="Proteomes" id="UP000001449"/>
    </source>
</evidence>
<evidence type="ECO:0000256" key="1">
    <source>
        <dbReference type="SAM" id="MobiDB-lite"/>
    </source>
</evidence>
<dbReference type="KEGG" id="tps:THAPSDRAFT_23303"/>
<sequence>MRNSHSPTCKCLSCTTIRNTQSKTFNHHSMKDVQNAIAYHWSTLSPDAEGFLLSEPNRIDLTKLLQFWSGEEEHKRCCTSDCIGDAMVGSSFYLALNYLRIGKLTEARAMVLNGYFLKQIQTVSMEQLAQIDRERRIVNDEEYFKKTLPYYYTACKAIQSPMTMETFLTNSMTQNYQRMMNFASKAANGPVTEYVELISNDWTHDRHQKTAGKDDECKIRVRLTDEVGKDDRTKSPSDLGMKGDGTVIVVSQLSSSEETTPRPKESTKSKSSSSKKNKNKKGKSKHKASPPDLHRSESMSREQLKLEHSKILTVLFTEVEPKFKEIRRRLNLLALERTKPKQKRSRRIVQPQQPVINPSTEGLGGKAGKTQYVVQVGESANLYKTTKAGISSPPLRAITIDLHGQTKAQVQSTLETSLPIWNDIAMASAYPFVIPIQIICGGGNQILSQTVEDWIRRNENVANAPKNLWVPMSNRYPNAA</sequence>
<feature type="compositionally biased region" description="Basic and acidic residues" evidence="1">
    <location>
        <begin position="259"/>
        <end position="268"/>
    </location>
</feature>
<keyword evidence="3" id="KW-1185">Reference proteome</keyword>
<name>B8C4M6_THAPS</name>
<protein>
    <recommendedName>
        <fullName evidence="4">Smr domain-containing protein</fullName>
    </recommendedName>
</protein>
<evidence type="ECO:0000313" key="2">
    <source>
        <dbReference type="EMBL" id="EED91752.1"/>
    </source>
</evidence>
<dbReference type="PaxDb" id="35128-Thaps23303"/>